<sequence length="62" mass="7417">MHGSLKTKKLRNPQKEIGDRKSDFTLSTEKPLRIVRHIIKETVDQFFLILLEQKKIIQFFYA</sequence>
<gene>
    <name evidence="2" type="ORF">BpHYR1_047977</name>
</gene>
<evidence type="ECO:0000313" key="2">
    <source>
        <dbReference type="EMBL" id="RNA02176.1"/>
    </source>
</evidence>
<protein>
    <submittedName>
        <fullName evidence="2">Uncharacterized protein</fullName>
    </submittedName>
</protein>
<evidence type="ECO:0000256" key="1">
    <source>
        <dbReference type="SAM" id="MobiDB-lite"/>
    </source>
</evidence>
<comment type="caution">
    <text evidence="2">The sequence shown here is derived from an EMBL/GenBank/DDBJ whole genome shotgun (WGS) entry which is preliminary data.</text>
</comment>
<accession>A0A3M7PST2</accession>
<proteinExistence type="predicted"/>
<dbReference type="EMBL" id="REGN01009016">
    <property type="protein sequence ID" value="RNA02176.1"/>
    <property type="molecule type" value="Genomic_DNA"/>
</dbReference>
<organism evidence="2 3">
    <name type="scientific">Brachionus plicatilis</name>
    <name type="common">Marine rotifer</name>
    <name type="synonym">Brachionus muelleri</name>
    <dbReference type="NCBI Taxonomy" id="10195"/>
    <lineage>
        <taxon>Eukaryota</taxon>
        <taxon>Metazoa</taxon>
        <taxon>Spiralia</taxon>
        <taxon>Gnathifera</taxon>
        <taxon>Rotifera</taxon>
        <taxon>Eurotatoria</taxon>
        <taxon>Monogononta</taxon>
        <taxon>Pseudotrocha</taxon>
        <taxon>Ploima</taxon>
        <taxon>Brachionidae</taxon>
        <taxon>Brachionus</taxon>
    </lineage>
</organism>
<feature type="compositionally biased region" description="Basic residues" evidence="1">
    <location>
        <begin position="1"/>
        <end position="12"/>
    </location>
</feature>
<keyword evidence="3" id="KW-1185">Reference proteome</keyword>
<name>A0A3M7PST2_BRAPC</name>
<dbReference type="Proteomes" id="UP000276133">
    <property type="component" value="Unassembled WGS sequence"/>
</dbReference>
<evidence type="ECO:0000313" key="3">
    <source>
        <dbReference type="Proteomes" id="UP000276133"/>
    </source>
</evidence>
<feature type="compositionally biased region" description="Basic and acidic residues" evidence="1">
    <location>
        <begin position="13"/>
        <end position="22"/>
    </location>
</feature>
<dbReference type="AlphaFoldDB" id="A0A3M7PST2"/>
<feature type="region of interest" description="Disordered" evidence="1">
    <location>
        <begin position="1"/>
        <end position="22"/>
    </location>
</feature>
<reference evidence="2 3" key="1">
    <citation type="journal article" date="2018" name="Sci. Rep.">
        <title>Genomic signatures of local adaptation to the degree of environmental predictability in rotifers.</title>
        <authorList>
            <person name="Franch-Gras L."/>
            <person name="Hahn C."/>
            <person name="Garcia-Roger E.M."/>
            <person name="Carmona M.J."/>
            <person name="Serra M."/>
            <person name="Gomez A."/>
        </authorList>
    </citation>
    <scope>NUCLEOTIDE SEQUENCE [LARGE SCALE GENOMIC DNA]</scope>
    <source>
        <strain evidence="2">HYR1</strain>
    </source>
</reference>